<evidence type="ECO:0000313" key="4">
    <source>
        <dbReference type="Proteomes" id="UP000322791"/>
    </source>
</evidence>
<comment type="caution">
    <text evidence="3">The sequence shown here is derived from an EMBL/GenBank/DDBJ whole genome shotgun (WGS) entry which is preliminary data.</text>
</comment>
<evidence type="ECO:0000256" key="2">
    <source>
        <dbReference type="SAM" id="SignalP"/>
    </source>
</evidence>
<feature type="compositionally biased region" description="Basic and acidic residues" evidence="1">
    <location>
        <begin position="76"/>
        <end position="86"/>
    </location>
</feature>
<keyword evidence="4" id="KW-1185">Reference proteome</keyword>
<feature type="compositionally biased region" description="Polar residues" evidence="1">
    <location>
        <begin position="24"/>
        <end position="33"/>
    </location>
</feature>
<feature type="signal peptide" evidence="2">
    <location>
        <begin position="1"/>
        <end position="21"/>
    </location>
</feature>
<proteinExistence type="predicted"/>
<evidence type="ECO:0000256" key="1">
    <source>
        <dbReference type="SAM" id="MobiDB-lite"/>
    </source>
</evidence>
<name>A0A5D6UZF1_9BACT</name>
<feature type="compositionally biased region" description="Polar residues" evidence="1">
    <location>
        <begin position="47"/>
        <end position="69"/>
    </location>
</feature>
<dbReference type="Proteomes" id="UP000322791">
    <property type="component" value="Unassembled WGS sequence"/>
</dbReference>
<keyword evidence="2" id="KW-0732">Signal</keyword>
<organism evidence="3 4">
    <name type="scientific">Hymenobacter lutimineralis</name>
    <dbReference type="NCBI Taxonomy" id="2606448"/>
    <lineage>
        <taxon>Bacteria</taxon>
        <taxon>Pseudomonadati</taxon>
        <taxon>Bacteroidota</taxon>
        <taxon>Cytophagia</taxon>
        <taxon>Cytophagales</taxon>
        <taxon>Hymenobacteraceae</taxon>
        <taxon>Hymenobacter</taxon>
    </lineage>
</organism>
<dbReference type="AlphaFoldDB" id="A0A5D6UZF1"/>
<dbReference type="RefSeq" id="WP_149071238.1">
    <property type="nucleotide sequence ID" value="NZ_VTHL01000011.1"/>
</dbReference>
<reference evidence="3 4" key="1">
    <citation type="submission" date="2019-08" db="EMBL/GenBank/DDBJ databases">
        <authorList>
            <person name="Seo M.-J."/>
        </authorList>
    </citation>
    <scope>NUCLEOTIDE SEQUENCE [LARGE SCALE GENOMIC DNA]</scope>
    <source>
        <strain evidence="3 4">KIGAM108</strain>
    </source>
</reference>
<protein>
    <submittedName>
        <fullName evidence="3">Uncharacterized protein</fullName>
    </submittedName>
</protein>
<evidence type="ECO:0000313" key="3">
    <source>
        <dbReference type="EMBL" id="TYZ08913.1"/>
    </source>
</evidence>
<dbReference type="EMBL" id="VTHL01000011">
    <property type="protein sequence ID" value="TYZ08913.1"/>
    <property type="molecule type" value="Genomic_DNA"/>
</dbReference>
<sequence>MMFRVIFALLAVLWLAGPLRAQTEYSSPAQQRAANRKALKDAEKQKNQYQDSHLGVTRQSLRAGNSTNQPRKKDGRNKYKYDHEGVPRVLPTAQNMIPKLRPIRRAPKKQPATPAL</sequence>
<accession>A0A5D6UZF1</accession>
<gene>
    <name evidence="3" type="ORF">FY528_11905</name>
</gene>
<feature type="chain" id="PRO_5023122305" evidence="2">
    <location>
        <begin position="22"/>
        <end position="116"/>
    </location>
</feature>
<feature type="region of interest" description="Disordered" evidence="1">
    <location>
        <begin position="24"/>
        <end position="116"/>
    </location>
</feature>